<feature type="signal peptide" evidence="1">
    <location>
        <begin position="1"/>
        <end position="23"/>
    </location>
</feature>
<keyword evidence="1" id="KW-0732">Signal</keyword>
<evidence type="ECO:0000313" key="3">
    <source>
        <dbReference type="EMBL" id="NOU74956.1"/>
    </source>
</evidence>
<name>A0ABX1Y4D8_9BACL</name>
<feature type="domain" description="DUF3502" evidence="2">
    <location>
        <begin position="441"/>
        <end position="508"/>
    </location>
</feature>
<sequence length="513" mass="56128">MQKTFKVVGVGLALGLAMSSILAGCSSKNETSSSPSAAPSASAAVSPAATTAPKLEPVELTWYLDNTPPADVATVEAAMNKILQEKLKVTLHLKFVDWGAYDQKMQVVNAAGENYDLAFTANWANNYYQNVSKGTFIPVDDLLQKYAPTILQTIPKIGWDAAKVNGKIYAIPNYQVWTMTNAIGFRKDLADKYGFKSENVKTLADLEPFLAQVKQNNPEMVPYEMDKAGTFGVNLVAYGFDEVAGRNIPGAIKLTDSSLKIVNQFESDEFKSYVNLMRDWNKKGYIRKDAATLADGQADRKAGKTASLSLGNMGPDDLDNPPNIGSTSYPSYVSRITQPYLLTSSIIATMTGISSTSKNPERAVMLLDLLFKDKELYNIFANGIEGKHYQKPEGYKKVDMKDSTYNPQFDWEIGNSFNSLFMSPTVADASIKMNQSAKGSPILGFTFDPNPVKAEIAQTATVTAQYIPLLTTGSADTAQFLPEFIDKLKKAGSDKIIAEEQKQIDAWKQTKGK</sequence>
<gene>
    <name evidence="3" type="ORF">GC098_26805</name>
</gene>
<dbReference type="Gene3D" id="3.40.190.10">
    <property type="entry name" value="Periplasmic binding protein-like II"/>
    <property type="match status" value="2"/>
</dbReference>
<evidence type="ECO:0000313" key="4">
    <source>
        <dbReference type="Proteomes" id="UP000616779"/>
    </source>
</evidence>
<dbReference type="PANTHER" id="PTHR43649:SF17">
    <property type="entry name" value="ABC TRANSPORTER SOLUTE BINDING PROTEIN-SUGAR TRANSPORT"/>
    <property type="match status" value="1"/>
</dbReference>
<comment type="caution">
    <text evidence="3">The sequence shown here is derived from an EMBL/GenBank/DDBJ whole genome shotgun (WGS) entry which is preliminary data.</text>
</comment>
<dbReference type="Proteomes" id="UP000616779">
    <property type="component" value="Unassembled WGS sequence"/>
</dbReference>
<dbReference type="PANTHER" id="PTHR43649">
    <property type="entry name" value="ARABINOSE-BINDING PROTEIN-RELATED"/>
    <property type="match status" value="1"/>
</dbReference>
<dbReference type="PROSITE" id="PS51257">
    <property type="entry name" value="PROKAR_LIPOPROTEIN"/>
    <property type="match status" value="1"/>
</dbReference>
<dbReference type="Pfam" id="PF12010">
    <property type="entry name" value="DUF3502"/>
    <property type="match status" value="1"/>
</dbReference>
<dbReference type="SUPFAM" id="SSF53850">
    <property type="entry name" value="Periplasmic binding protein-like II"/>
    <property type="match status" value="1"/>
</dbReference>
<dbReference type="EMBL" id="WHOA01000191">
    <property type="protein sequence ID" value="NOU74956.1"/>
    <property type="molecule type" value="Genomic_DNA"/>
</dbReference>
<proteinExistence type="predicted"/>
<dbReference type="InterPro" id="IPR022627">
    <property type="entry name" value="DUF3502"/>
</dbReference>
<evidence type="ECO:0000259" key="2">
    <source>
        <dbReference type="Pfam" id="PF12010"/>
    </source>
</evidence>
<organism evidence="3 4">
    <name type="scientific">Paenibacillus phytorum</name>
    <dbReference type="NCBI Taxonomy" id="2654977"/>
    <lineage>
        <taxon>Bacteria</taxon>
        <taxon>Bacillati</taxon>
        <taxon>Bacillota</taxon>
        <taxon>Bacilli</taxon>
        <taxon>Bacillales</taxon>
        <taxon>Paenibacillaceae</taxon>
        <taxon>Paenibacillus</taxon>
    </lineage>
</organism>
<feature type="chain" id="PRO_5047386686" evidence="1">
    <location>
        <begin position="24"/>
        <end position="513"/>
    </location>
</feature>
<protein>
    <submittedName>
        <fullName evidence="3">DUF3502 domain-containing protein</fullName>
    </submittedName>
</protein>
<evidence type="ECO:0000256" key="1">
    <source>
        <dbReference type="SAM" id="SignalP"/>
    </source>
</evidence>
<keyword evidence="4" id="KW-1185">Reference proteome</keyword>
<reference evidence="3 4" key="1">
    <citation type="submission" date="2019-10" db="EMBL/GenBank/DDBJ databases">
        <title>Description of Paenibacillus terrestris sp. nov.</title>
        <authorList>
            <person name="Carlier A."/>
            <person name="Qi S."/>
        </authorList>
    </citation>
    <scope>NUCLEOTIDE SEQUENCE [LARGE SCALE GENOMIC DNA]</scope>
    <source>
        <strain evidence="3 4">LMG 31458</strain>
    </source>
</reference>
<dbReference type="InterPro" id="IPR050490">
    <property type="entry name" value="Bact_solute-bd_prot1"/>
</dbReference>
<accession>A0ABX1Y4D8</accession>
<dbReference type="RefSeq" id="WP_171646349.1">
    <property type="nucleotide sequence ID" value="NZ_WHOA01000191.1"/>
</dbReference>